<proteinExistence type="predicted"/>
<dbReference type="AlphaFoldDB" id="A0A445E3G3"/>
<dbReference type="EMBL" id="SDMP01000003">
    <property type="protein sequence ID" value="RYR69978.1"/>
    <property type="molecule type" value="Genomic_DNA"/>
</dbReference>
<protein>
    <submittedName>
        <fullName evidence="1">Uncharacterized protein</fullName>
    </submittedName>
</protein>
<reference evidence="1 2" key="1">
    <citation type="submission" date="2019-01" db="EMBL/GenBank/DDBJ databases">
        <title>Sequencing of cultivated peanut Arachis hypogaea provides insights into genome evolution and oil improvement.</title>
        <authorList>
            <person name="Chen X."/>
        </authorList>
    </citation>
    <scope>NUCLEOTIDE SEQUENCE [LARGE SCALE GENOMIC DNA]</scope>
    <source>
        <strain evidence="2">cv. Fuhuasheng</strain>
        <tissue evidence="1">Leaves</tissue>
    </source>
</reference>
<name>A0A445E3G3_ARAHY</name>
<keyword evidence="2" id="KW-1185">Reference proteome</keyword>
<evidence type="ECO:0000313" key="2">
    <source>
        <dbReference type="Proteomes" id="UP000289738"/>
    </source>
</evidence>
<dbReference type="Pfam" id="PF03087">
    <property type="entry name" value="BPS1"/>
    <property type="match status" value="1"/>
</dbReference>
<dbReference type="PANTHER" id="PTHR33070:SF129">
    <property type="entry name" value="DUF241 DOMAIN PROTEIN"/>
    <property type="match status" value="1"/>
</dbReference>
<evidence type="ECO:0000313" key="1">
    <source>
        <dbReference type="EMBL" id="RYR69978.1"/>
    </source>
</evidence>
<comment type="caution">
    <text evidence="1">The sequence shown here is derived from an EMBL/GenBank/DDBJ whole genome shotgun (WGS) entry which is preliminary data.</text>
</comment>
<dbReference type="GO" id="GO:0048364">
    <property type="term" value="P:root development"/>
    <property type="evidence" value="ECO:0007669"/>
    <property type="project" value="InterPro"/>
</dbReference>
<organism evidence="1 2">
    <name type="scientific">Arachis hypogaea</name>
    <name type="common">Peanut</name>
    <dbReference type="NCBI Taxonomy" id="3818"/>
    <lineage>
        <taxon>Eukaryota</taxon>
        <taxon>Viridiplantae</taxon>
        <taxon>Streptophyta</taxon>
        <taxon>Embryophyta</taxon>
        <taxon>Tracheophyta</taxon>
        <taxon>Spermatophyta</taxon>
        <taxon>Magnoliopsida</taxon>
        <taxon>eudicotyledons</taxon>
        <taxon>Gunneridae</taxon>
        <taxon>Pentapetalae</taxon>
        <taxon>rosids</taxon>
        <taxon>fabids</taxon>
        <taxon>Fabales</taxon>
        <taxon>Fabaceae</taxon>
        <taxon>Papilionoideae</taxon>
        <taxon>50 kb inversion clade</taxon>
        <taxon>dalbergioids sensu lato</taxon>
        <taxon>Dalbergieae</taxon>
        <taxon>Pterocarpus clade</taxon>
        <taxon>Arachis</taxon>
    </lineage>
</organism>
<sequence length="289" mass="32500">MNSSSHNRSNSVPSAPHPLISQYEECFQRLKASEAASSSSTSSKLNGLHALYECTDKVLQLQTVQQELRHESCKNSVDELLEGSLMLLDTCATVKDVLLQSSESIQGLQSAIRRKRWGESALKSEGDKYLSLRKKAKKTIQNALESFKGFKKGFIISPISSNTQDEFVSMIRSLKEAELFTLIQLESLLSFVYGSKAKPKMSSWTVVSKFMQPKRVCCDSDQSNTNEFEKVDGDLQCLFQKHSSVVSVKNFQNSMENLELCIKGLDSGIEQLERQLIKTRVSLLNIYNY</sequence>
<dbReference type="GO" id="GO:0048367">
    <property type="term" value="P:shoot system development"/>
    <property type="evidence" value="ECO:0007669"/>
    <property type="project" value="InterPro"/>
</dbReference>
<dbReference type="STRING" id="3818.A0A445E3G3"/>
<dbReference type="Gramene" id="arahy.Tifrunner.gnm2.ann2.Ah03g059600.1">
    <property type="protein sequence ID" value="arahy.Tifrunner.gnm2.ann2.Ah03g059600.1-CDS-1"/>
    <property type="gene ID" value="arahy.Tifrunner.gnm2.ann2.Ah03g059600"/>
</dbReference>
<dbReference type="Proteomes" id="UP000289738">
    <property type="component" value="Chromosome A03"/>
</dbReference>
<dbReference type="PANTHER" id="PTHR33070">
    <property type="entry name" value="OS06G0725500 PROTEIN"/>
    <property type="match status" value="1"/>
</dbReference>
<gene>
    <name evidence="1" type="ORF">Ahy_A03g016510</name>
</gene>
<dbReference type="OrthoDB" id="1701699at2759"/>
<dbReference type="SMR" id="A0A445E3G3"/>
<dbReference type="InterPro" id="IPR004320">
    <property type="entry name" value="BPS1_pln"/>
</dbReference>
<accession>A0A445E3G3</accession>